<evidence type="ECO:0000313" key="6">
    <source>
        <dbReference type="Proteomes" id="UP001469365"/>
    </source>
</evidence>
<dbReference type="CDD" id="cd06286">
    <property type="entry name" value="PBP1_CcpB-like"/>
    <property type="match status" value="1"/>
</dbReference>
<reference evidence="5 6" key="1">
    <citation type="submission" date="2024-04" db="EMBL/GenBank/DDBJ databases">
        <title>draft genome sequnece of Paenibacillus filicis.</title>
        <authorList>
            <person name="Kim D.-U."/>
        </authorList>
    </citation>
    <scope>NUCLEOTIDE SEQUENCE [LARGE SCALE GENOMIC DNA]</scope>
    <source>
        <strain evidence="5 6">KACC14197</strain>
    </source>
</reference>
<dbReference type="InterPro" id="IPR028082">
    <property type="entry name" value="Peripla_BP_I"/>
</dbReference>
<dbReference type="InterPro" id="IPR000843">
    <property type="entry name" value="HTH_LacI"/>
</dbReference>
<keyword evidence="3" id="KW-0804">Transcription</keyword>
<sequence>MANIKQIARQAGVSVATVSRVLNGHPYVSEAKRRAVEAAVEALNYAPNANAIHLIKGKTQMIGVLLPFVNHAYFATLVEGIGIGALQHQYRLLLCQTNYEEAKELEVLDMLKMKQLDGLIVCSKASSWDKIQSYAAYGPIVACDDAGDRPISSVYIDHYRCFELGMRYLIGKGHRRIGYCQSRPDSNSGLQRRRAYENLLGELGEPLREEWMLSDCVHMEDGAEVIDRLLQLRERPTALLVSGDTVAGGVLAEAERRGIRVPEELAIVGLDNQPIARVLGITTIDNQVGSMGQVAVRLLHDRISGRAGQFERLELSYRLLERQTV</sequence>
<evidence type="ECO:0000259" key="4">
    <source>
        <dbReference type="PROSITE" id="PS50932"/>
    </source>
</evidence>
<dbReference type="EMBL" id="JBBPCC010000016">
    <property type="protein sequence ID" value="MEK8130679.1"/>
    <property type="molecule type" value="Genomic_DNA"/>
</dbReference>
<dbReference type="PANTHER" id="PTHR30146">
    <property type="entry name" value="LACI-RELATED TRANSCRIPTIONAL REPRESSOR"/>
    <property type="match status" value="1"/>
</dbReference>
<evidence type="ECO:0000256" key="3">
    <source>
        <dbReference type="ARBA" id="ARBA00023163"/>
    </source>
</evidence>
<accession>A0ABU9DPN6</accession>
<dbReference type="GO" id="GO:0003677">
    <property type="term" value="F:DNA binding"/>
    <property type="evidence" value="ECO:0007669"/>
    <property type="project" value="UniProtKB-KW"/>
</dbReference>
<proteinExistence type="predicted"/>
<dbReference type="InterPro" id="IPR001761">
    <property type="entry name" value="Peripla_BP/Lac1_sug-bd_dom"/>
</dbReference>
<dbReference type="InterPro" id="IPR010982">
    <property type="entry name" value="Lambda_DNA-bd_dom_sf"/>
</dbReference>
<dbReference type="PROSITE" id="PS50932">
    <property type="entry name" value="HTH_LACI_2"/>
    <property type="match status" value="1"/>
</dbReference>
<gene>
    <name evidence="5" type="ORF">WMW72_22485</name>
</gene>
<evidence type="ECO:0000256" key="2">
    <source>
        <dbReference type="ARBA" id="ARBA00023125"/>
    </source>
</evidence>
<dbReference type="SUPFAM" id="SSF53822">
    <property type="entry name" value="Periplasmic binding protein-like I"/>
    <property type="match status" value="1"/>
</dbReference>
<dbReference type="Gene3D" id="1.10.260.40">
    <property type="entry name" value="lambda repressor-like DNA-binding domains"/>
    <property type="match status" value="1"/>
</dbReference>
<dbReference type="Pfam" id="PF00356">
    <property type="entry name" value="LacI"/>
    <property type="match status" value="1"/>
</dbReference>
<dbReference type="PRINTS" id="PR00036">
    <property type="entry name" value="HTHLACI"/>
</dbReference>
<keyword evidence="2 5" id="KW-0238">DNA-binding</keyword>
<dbReference type="SMART" id="SM00354">
    <property type="entry name" value="HTH_LACI"/>
    <property type="match status" value="1"/>
</dbReference>
<keyword evidence="6" id="KW-1185">Reference proteome</keyword>
<keyword evidence="1" id="KW-0805">Transcription regulation</keyword>
<dbReference type="SUPFAM" id="SSF47413">
    <property type="entry name" value="lambda repressor-like DNA-binding domains"/>
    <property type="match status" value="1"/>
</dbReference>
<feature type="domain" description="HTH lacI-type" evidence="4">
    <location>
        <begin position="2"/>
        <end position="56"/>
    </location>
</feature>
<name>A0ABU9DPN6_9BACL</name>
<organism evidence="5 6">
    <name type="scientific">Paenibacillus filicis</name>
    <dbReference type="NCBI Taxonomy" id="669464"/>
    <lineage>
        <taxon>Bacteria</taxon>
        <taxon>Bacillati</taxon>
        <taxon>Bacillota</taxon>
        <taxon>Bacilli</taxon>
        <taxon>Bacillales</taxon>
        <taxon>Paenibacillaceae</taxon>
        <taxon>Paenibacillus</taxon>
    </lineage>
</organism>
<evidence type="ECO:0000313" key="5">
    <source>
        <dbReference type="EMBL" id="MEK8130679.1"/>
    </source>
</evidence>
<comment type="caution">
    <text evidence="5">The sequence shown here is derived from an EMBL/GenBank/DDBJ whole genome shotgun (WGS) entry which is preliminary data.</text>
</comment>
<protein>
    <submittedName>
        <fullName evidence="5">LacI family DNA-binding transcriptional regulator</fullName>
    </submittedName>
</protein>
<evidence type="ECO:0000256" key="1">
    <source>
        <dbReference type="ARBA" id="ARBA00023015"/>
    </source>
</evidence>
<dbReference type="Pfam" id="PF00532">
    <property type="entry name" value="Peripla_BP_1"/>
    <property type="match status" value="1"/>
</dbReference>
<dbReference type="Proteomes" id="UP001469365">
    <property type="component" value="Unassembled WGS sequence"/>
</dbReference>
<dbReference type="Gene3D" id="3.40.50.2300">
    <property type="match status" value="2"/>
</dbReference>
<dbReference type="CDD" id="cd01392">
    <property type="entry name" value="HTH_LacI"/>
    <property type="match status" value="1"/>
</dbReference>
<dbReference type="PANTHER" id="PTHR30146:SF105">
    <property type="entry name" value="CATABOLITE CONTROL PROTEIN B"/>
    <property type="match status" value="1"/>
</dbReference>
<dbReference type="RefSeq" id="WP_341417820.1">
    <property type="nucleotide sequence ID" value="NZ_JBBPCC010000016.1"/>
</dbReference>